<dbReference type="GO" id="GO:0009055">
    <property type="term" value="F:electron transfer activity"/>
    <property type="evidence" value="ECO:0007669"/>
    <property type="project" value="UniProtKB-UniRule"/>
</dbReference>
<feature type="binding site" evidence="11 13">
    <location>
        <position position="240"/>
    </location>
    <ligand>
        <name>[2Fe-2S] cluster</name>
        <dbReference type="ChEBI" id="CHEBI:190135"/>
    </ligand>
</feature>
<comment type="caution">
    <text evidence="15">The sequence shown here is derived from an EMBL/GenBank/DDBJ whole genome shotgun (WGS) entry which is preliminary data.</text>
</comment>
<dbReference type="AlphaFoldDB" id="A0A2J8B425"/>
<comment type="similarity">
    <text evidence="1 11">Belongs to the PyrK family.</text>
</comment>
<evidence type="ECO:0000256" key="7">
    <source>
        <dbReference type="ARBA" id="ARBA00022975"/>
    </source>
</evidence>
<comment type="function">
    <text evidence="11">Responsible for channeling the electrons from the oxidation of dihydroorotate from the FMN redox center in the PyrD type B subunit to the ultimate electron acceptor NAD(+).</text>
</comment>
<keyword evidence="4 11" id="KW-0001">2Fe-2S</keyword>
<keyword evidence="9 11" id="KW-0408">Iron</keyword>
<comment type="subunit">
    <text evidence="11">Heterotetramer of 2 PyrK and 2 PyrD type B subunits.</text>
</comment>
<comment type="pathway">
    <text evidence="11">Pyrimidine metabolism; UMP biosynthesis via de novo pathway; orotate from (S)-dihydroorotate (NAD(+) route): step 1/1.</text>
</comment>
<feature type="binding site" evidence="11 13">
    <location>
        <position position="260"/>
    </location>
    <ligand>
        <name>[2Fe-2S] cluster</name>
        <dbReference type="ChEBI" id="CHEBI:190135"/>
    </ligand>
</feature>
<gene>
    <name evidence="11" type="primary">pyrK</name>
    <name evidence="15" type="ORF">B7R76_01190</name>
</gene>
<dbReference type="SUPFAM" id="SSF52343">
    <property type="entry name" value="Ferredoxin reductase-like, C-terminal NADP-linked domain"/>
    <property type="match status" value="1"/>
</dbReference>
<evidence type="ECO:0000313" key="15">
    <source>
        <dbReference type="EMBL" id="PNH19530.1"/>
    </source>
</evidence>
<evidence type="ECO:0000256" key="6">
    <source>
        <dbReference type="ARBA" id="ARBA00022827"/>
    </source>
</evidence>
<feature type="binding site" evidence="11 13">
    <location>
        <position position="248"/>
    </location>
    <ligand>
        <name>[2Fe-2S] cluster</name>
        <dbReference type="ChEBI" id="CHEBI:190135"/>
    </ligand>
</feature>
<dbReference type="PANTHER" id="PTHR43513:SF3">
    <property type="entry name" value="DIHYDROOROTATE DEHYDROGENASE B (NAD(+)), ELECTRON TRANSFER SUBUNIT-RELATED"/>
    <property type="match status" value="1"/>
</dbReference>
<dbReference type="InterPro" id="IPR039261">
    <property type="entry name" value="FNR_nucleotide-bd"/>
</dbReference>
<dbReference type="Gene3D" id="3.40.50.80">
    <property type="entry name" value="Nucleotide-binding domain of ferredoxin-NADP reductase (FNR) module"/>
    <property type="match status" value="1"/>
</dbReference>
<evidence type="ECO:0000313" key="16">
    <source>
        <dbReference type="Proteomes" id="UP000236394"/>
    </source>
</evidence>
<dbReference type="UniPathway" id="UPA00070">
    <property type="reaction ID" value="UER00945"/>
</dbReference>
<evidence type="ECO:0000256" key="1">
    <source>
        <dbReference type="ARBA" id="ARBA00006422"/>
    </source>
</evidence>
<dbReference type="Proteomes" id="UP000236394">
    <property type="component" value="Unassembled WGS sequence"/>
</dbReference>
<dbReference type="InterPro" id="IPR017927">
    <property type="entry name" value="FAD-bd_FR_type"/>
</dbReference>
<reference evidence="16" key="1">
    <citation type="submission" date="2017-04" db="EMBL/GenBank/DDBJ databases">
        <authorList>
            <person name="Bumgarner R.E."/>
            <person name="Fredricks D.N."/>
            <person name="Srinivasan S."/>
        </authorList>
    </citation>
    <scope>NUCLEOTIDE SEQUENCE [LARGE SCALE GENOMIC DNA]</scope>
    <source>
        <strain evidence="16">KA00405</strain>
    </source>
</reference>
<evidence type="ECO:0000256" key="5">
    <source>
        <dbReference type="ARBA" id="ARBA00022723"/>
    </source>
</evidence>
<dbReference type="GO" id="GO:0046872">
    <property type="term" value="F:metal ion binding"/>
    <property type="evidence" value="ECO:0007669"/>
    <property type="project" value="UniProtKB-KW"/>
</dbReference>
<evidence type="ECO:0000256" key="4">
    <source>
        <dbReference type="ARBA" id="ARBA00022714"/>
    </source>
</evidence>
<dbReference type="SUPFAM" id="SSF63380">
    <property type="entry name" value="Riboflavin synthase domain-like"/>
    <property type="match status" value="1"/>
</dbReference>
<evidence type="ECO:0000256" key="10">
    <source>
        <dbReference type="ARBA" id="ARBA00023014"/>
    </source>
</evidence>
<keyword evidence="10 11" id="KW-0411">Iron-sulfur</keyword>
<feature type="binding site" evidence="11 12">
    <location>
        <begin position="69"/>
        <end position="72"/>
    </location>
    <ligand>
        <name>FAD</name>
        <dbReference type="ChEBI" id="CHEBI:57692"/>
    </ligand>
</feature>
<feature type="domain" description="FAD-binding FR-type" evidence="14">
    <location>
        <begin position="19"/>
        <end position="118"/>
    </location>
</feature>
<dbReference type="Gene3D" id="2.10.240.10">
    <property type="entry name" value="Dihydroorotate dehydrogenase, electron transfer subunit"/>
    <property type="match status" value="1"/>
</dbReference>
<dbReference type="InterPro" id="IPR037117">
    <property type="entry name" value="Dihydroorotate_DH_ele_sf"/>
</dbReference>
<comment type="cofactor">
    <cofactor evidence="11 12">
        <name>FAD</name>
        <dbReference type="ChEBI" id="CHEBI:57692"/>
    </cofactor>
    <text evidence="11 12">Binds 1 FAD per subunit.</text>
</comment>
<accession>A0A2J8B425</accession>
<feature type="binding site" evidence="11 13">
    <location>
        <position position="245"/>
    </location>
    <ligand>
        <name>[2Fe-2S] cluster</name>
        <dbReference type="ChEBI" id="CHEBI:190135"/>
    </ligand>
</feature>
<protein>
    <recommendedName>
        <fullName evidence="11">Dihydroorotate dehydrogenase B (NAD(+)), electron transfer subunit</fullName>
    </recommendedName>
    <alternativeName>
        <fullName evidence="11">Dihydroorotate oxidase B, electron transfer subunit</fullName>
    </alternativeName>
</protein>
<organism evidence="15 16">
    <name type="scientific">Mageeibacillus indolicus</name>
    <dbReference type="NCBI Taxonomy" id="884684"/>
    <lineage>
        <taxon>Bacteria</taxon>
        <taxon>Bacillati</taxon>
        <taxon>Bacillota</taxon>
        <taxon>Clostridia</taxon>
        <taxon>Eubacteriales</taxon>
        <taxon>Oscillospiraceae</taxon>
        <taxon>Mageeibacillus</taxon>
    </lineage>
</organism>
<keyword evidence="2 11" id="KW-0813">Transport</keyword>
<dbReference type="Gene3D" id="2.40.30.10">
    <property type="entry name" value="Translation factors"/>
    <property type="match status" value="1"/>
</dbReference>
<feature type="binding site" evidence="11 12">
    <location>
        <begin position="93"/>
        <end position="94"/>
    </location>
    <ligand>
        <name>FAD</name>
        <dbReference type="ChEBI" id="CHEBI:57692"/>
    </ligand>
</feature>
<evidence type="ECO:0000256" key="12">
    <source>
        <dbReference type="PIRSR" id="PIRSR006816-1"/>
    </source>
</evidence>
<dbReference type="PROSITE" id="PS51384">
    <property type="entry name" value="FAD_FR"/>
    <property type="match status" value="1"/>
</dbReference>
<keyword evidence="5 11" id="KW-0479">Metal-binding</keyword>
<dbReference type="Pfam" id="PF10418">
    <property type="entry name" value="DHODB_Fe-S_bind"/>
    <property type="match status" value="1"/>
</dbReference>
<comment type="cofactor">
    <cofactor evidence="13">
        <name>[2Fe-2S] cluster</name>
        <dbReference type="ChEBI" id="CHEBI:190135"/>
    </cofactor>
    <text evidence="13">Binds 1 [2Fe-2S] cluster per subunit.</text>
</comment>
<dbReference type="InterPro" id="IPR050353">
    <property type="entry name" value="PyrK_electron_transfer"/>
</dbReference>
<dbReference type="InterPro" id="IPR017938">
    <property type="entry name" value="Riboflavin_synthase-like_b-brl"/>
</dbReference>
<dbReference type="CDD" id="cd06218">
    <property type="entry name" value="DHOD_e_trans"/>
    <property type="match status" value="1"/>
</dbReference>
<dbReference type="PANTHER" id="PTHR43513">
    <property type="entry name" value="DIHYDROOROTATE DEHYDROGENASE B (NAD(+)), ELECTRON TRANSFER SUBUNIT"/>
    <property type="match status" value="1"/>
</dbReference>
<keyword evidence="6 11" id="KW-0274">FAD</keyword>
<proteinExistence type="inferred from homology"/>
<evidence type="ECO:0000256" key="13">
    <source>
        <dbReference type="PIRSR" id="PIRSR006816-2"/>
    </source>
</evidence>
<comment type="cofactor">
    <cofactor evidence="11">
        <name>[2Fe-2S] cluster</name>
        <dbReference type="ChEBI" id="CHEBI:190135"/>
    </cofactor>
    <text evidence="11">Binds 1 [2Fe-2S] cluster per subunit.</text>
</comment>
<evidence type="ECO:0000256" key="2">
    <source>
        <dbReference type="ARBA" id="ARBA00022448"/>
    </source>
</evidence>
<comment type="caution">
    <text evidence="11">Lacks conserved residue(s) required for the propagation of feature annotation.</text>
</comment>
<dbReference type="GO" id="GO:0050660">
    <property type="term" value="F:flavin adenine dinucleotide binding"/>
    <property type="evidence" value="ECO:0007669"/>
    <property type="project" value="InterPro"/>
</dbReference>
<evidence type="ECO:0000256" key="11">
    <source>
        <dbReference type="HAMAP-Rule" id="MF_01211"/>
    </source>
</evidence>
<keyword evidence="8 11" id="KW-0249">Electron transport</keyword>
<dbReference type="PIRSF" id="PIRSF006816">
    <property type="entry name" value="Cyc3_hyd_g"/>
    <property type="match status" value="1"/>
</dbReference>
<dbReference type="GO" id="GO:0044205">
    <property type="term" value="P:'de novo' UMP biosynthetic process"/>
    <property type="evidence" value="ECO:0007669"/>
    <property type="project" value="UniProtKB-UniRule"/>
</dbReference>
<name>A0A2J8B425_9FIRM</name>
<evidence type="ECO:0000256" key="9">
    <source>
        <dbReference type="ARBA" id="ARBA00023004"/>
    </source>
</evidence>
<sequence>MTVNMGANITPNMAGSLAPKVKSYRIISNQSIAENVFMLRLHAPDLDETCSPGTFVEVQLKDRSKILRRPISIHDWAVDAKELRLIYKVVGQGTKDMSEYQQGEMLNIIGPLGQGFPLPEPAETSGEKTCLLVGGGLGMPPLYELAKQLFSRGHQVIALLGFRSRNDVFGVEMLEKFGKVVVTTEDGSCGTAGRVDVKLKELGALADVYYACGPLPLLACVNAELPELVGYLSFEASMACGMGACYGCAIATRHGLRRVCKDGPVFQAGEVIVGGI</sequence>
<dbReference type="InterPro" id="IPR019480">
    <property type="entry name" value="Dihydroorotate_DH_Fe-S-bd"/>
</dbReference>
<dbReference type="InterPro" id="IPR023455">
    <property type="entry name" value="Dihydroorotate_DHASE_ETsu"/>
</dbReference>
<evidence type="ECO:0000256" key="8">
    <source>
        <dbReference type="ARBA" id="ARBA00022982"/>
    </source>
</evidence>
<evidence type="ECO:0000259" key="14">
    <source>
        <dbReference type="PROSITE" id="PS51384"/>
    </source>
</evidence>
<dbReference type="RefSeq" id="WP_146024599.1">
    <property type="nucleotide sequence ID" value="NZ_NBZD01000001.1"/>
</dbReference>
<evidence type="ECO:0000256" key="3">
    <source>
        <dbReference type="ARBA" id="ARBA00022630"/>
    </source>
</evidence>
<dbReference type="HAMAP" id="MF_01211">
    <property type="entry name" value="DHODB_Fe_S_bind"/>
    <property type="match status" value="1"/>
</dbReference>
<dbReference type="EMBL" id="NBZD01000001">
    <property type="protein sequence ID" value="PNH19530.1"/>
    <property type="molecule type" value="Genomic_DNA"/>
</dbReference>
<dbReference type="GO" id="GO:0016491">
    <property type="term" value="F:oxidoreductase activity"/>
    <property type="evidence" value="ECO:0007669"/>
    <property type="project" value="InterPro"/>
</dbReference>
<dbReference type="InterPro" id="IPR012165">
    <property type="entry name" value="Cyt_c3_hydrogenase_gsu"/>
</dbReference>
<keyword evidence="7 11" id="KW-0665">Pyrimidine biosynthesis</keyword>
<dbReference type="GO" id="GO:0051537">
    <property type="term" value="F:2 iron, 2 sulfur cluster binding"/>
    <property type="evidence" value="ECO:0007669"/>
    <property type="project" value="UniProtKB-KW"/>
</dbReference>
<keyword evidence="3 11" id="KW-0285">Flavoprotein</keyword>